<dbReference type="InParanoid" id="A0A0D2VPK9"/>
<feature type="compositionally biased region" description="Low complexity" evidence="2">
    <location>
        <begin position="528"/>
        <end position="558"/>
    </location>
</feature>
<dbReference type="EMBL" id="KE346363">
    <property type="protein sequence ID" value="KJE92432.1"/>
    <property type="molecule type" value="Genomic_DNA"/>
</dbReference>
<keyword evidence="1" id="KW-0175">Coiled coil</keyword>
<organism evidence="3 4">
    <name type="scientific">Capsaspora owczarzaki (strain ATCC 30864)</name>
    <dbReference type="NCBI Taxonomy" id="595528"/>
    <lineage>
        <taxon>Eukaryota</taxon>
        <taxon>Filasterea</taxon>
        <taxon>Capsaspora</taxon>
    </lineage>
</organism>
<gene>
    <name evidence="3" type="ORF">CAOG_003408</name>
</gene>
<evidence type="ECO:0000256" key="2">
    <source>
        <dbReference type="SAM" id="MobiDB-lite"/>
    </source>
</evidence>
<feature type="region of interest" description="Disordered" evidence="2">
    <location>
        <begin position="400"/>
        <end position="427"/>
    </location>
</feature>
<sequence>MRERQNESLMQRAARFRGAATHARAQGDYVRALELHARASELLWMSQALETRRPTMAEAQCNTQSYPRTMTGTTTKAPTAAAAAPSSIGSVGMTDHADGASHARIQDNLATGLLAASARPQPSPSVFQQTQHQASPPPASSTTLTRHGDNNHARLTNAKLAIGAPERQVVQETVRKMLLEHEAAVMDLRERLRTQLLGVKLPPELEEPVWHPGDVAANQTAAIAAATRTPEPRQPGQRPEDLTPRKQSHPILPPSAMILPPPVLPPTIVPASPDDGDDDIEEHMFKDLMSRMDNIFKRFPTPMQIAATVAKAIGQEPQEVRPAMAQKFSGTVLPAESFMLVDHRRSPGVRVDARGVDARAAAVPGPGVSAAPASAASPSSITPSSILSAVAAAVIPSAAAQSTTPTLTSNNFLPGKSAPSTNNPSNNVTQELIKELDSLRQRSAELAAENEQLRSVAARAQRMTESVQQMKADVFKEMHTYHQQNLMQKSVMIAAQHMHPSMPASMLRSNAFVSSSQMLPPPQRGHNSLASTSATTIGASSTASSSSFKAANAAKSSR</sequence>
<evidence type="ECO:0000256" key="1">
    <source>
        <dbReference type="SAM" id="Coils"/>
    </source>
</evidence>
<dbReference type="Proteomes" id="UP000008743">
    <property type="component" value="Unassembled WGS sequence"/>
</dbReference>
<feature type="region of interest" description="Disordered" evidence="2">
    <location>
        <begin position="226"/>
        <end position="248"/>
    </location>
</feature>
<dbReference type="AlphaFoldDB" id="A0A0D2VPK9"/>
<name>A0A0D2VPK9_CAPO3</name>
<reference evidence="4" key="1">
    <citation type="submission" date="2011-02" db="EMBL/GenBank/DDBJ databases">
        <title>The Genome Sequence of Capsaspora owczarzaki ATCC 30864.</title>
        <authorList>
            <person name="Russ C."/>
            <person name="Cuomo C."/>
            <person name="Burger G."/>
            <person name="Gray M.W."/>
            <person name="Holland P.W.H."/>
            <person name="King N."/>
            <person name="Lang F.B.F."/>
            <person name="Roger A.J."/>
            <person name="Ruiz-Trillo I."/>
            <person name="Young S.K."/>
            <person name="Zeng Q."/>
            <person name="Gargeya S."/>
            <person name="Alvarado L."/>
            <person name="Berlin A."/>
            <person name="Chapman S.B."/>
            <person name="Chen Z."/>
            <person name="Freedman E."/>
            <person name="Gellesch M."/>
            <person name="Goldberg J."/>
            <person name="Griggs A."/>
            <person name="Gujja S."/>
            <person name="Heilman E."/>
            <person name="Heiman D."/>
            <person name="Howarth C."/>
            <person name="Mehta T."/>
            <person name="Neiman D."/>
            <person name="Pearson M."/>
            <person name="Roberts A."/>
            <person name="Saif S."/>
            <person name="Shea T."/>
            <person name="Shenoy N."/>
            <person name="Sisk P."/>
            <person name="Stolte C."/>
            <person name="Sykes S."/>
            <person name="White J."/>
            <person name="Yandava C."/>
            <person name="Haas B."/>
            <person name="Nusbaum C."/>
            <person name="Birren B."/>
        </authorList>
    </citation>
    <scope>NUCLEOTIDE SEQUENCE</scope>
    <source>
        <strain evidence="4">ATCC 30864</strain>
    </source>
</reference>
<feature type="region of interest" description="Disordered" evidence="2">
    <location>
        <begin position="118"/>
        <end position="150"/>
    </location>
</feature>
<feature type="compositionally biased region" description="Polar residues" evidence="2">
    <location>
        <begin position="401"/>
        <end position="427"/>
    </location>
</feature>
<accession>A0A0D2VPK9</accession>
<dbReference type="RefSeq" id="XP_004364247.2">
    <property type="nucleotide sequence ID" value="XM_004364190.2"/>
</dbReference>
<proteinExistence type="predicted"/>
<protein>
    <submittedName>
        <fullName evidence="3">Uncharacterized protein</fullName>
    </submittedName>
</protein>
<evidence type="ECO:0000313" key="4">
    <source>
        <dbReference type="Proteomes" id="UP000008743"/>
    </source>
</evidence>
<keyword evidence="4" id="KW-1185">Reference proteome</keyword>
<feature type="compositionally biased region" description="Polar residues" evidence="2">
    <location>
        <begin position="124"/>
        <end position="145"/>
    </location>
</feature>
<feature type="region of interest" description="Disordered" evidence="2">
    <location>
        <begin position="514"/>
        <end position="558"/>
    </location>
</feature>
<evidence type="ECO:0000313" key="3">
    <source>
        <dbReference type="EMBL" id="KJE92432.1"/>
    </source>
</evidence>
<feature type="coiled-coil region" evidence="1">
    <location>
        <begin position="429"/>
        <end position="463"/>
    </location>
</feature>